<keyword evidence="2" id="KW-1185">Reference proteome</keyword>
<dbReference type="PATRIC" id="fig|999552.6.peg.3607"/>
<organism evidence="1 2">
    <name type="scientific">Leisingera methylohalidivorans DSM 14336</name>
    <dbReference type="NCBI Taxonomy" id="999552"/>
    <lineage>
        <taxon>Bacteria</taxon>
        <taxon>Pseudomonadati</taxon>
        <taxon>Pseudomonadota</taxon>
        <taxon>Alphaproteobacteria</taxon>
        <taxon>Rhodobacterales</taxon>
        <taxon>Roseobacteraceae</taxon>
        <taxon>Leisingera</taxon>
    </lineage>
</organism>
<reference evidence="1 2" key="1">
    <citation type="submission" date="2013-09" db="EMBL/GenBank/DDBJ databases">
        <authorList>
            <consortium name="DOE Joint Genome Institute"/>
            <person name="Klenk H.-P."/>
            <person name="Huntemann M."/>
            <person name="Han J."/>
            <person name="Chen A."/>
            <person name="Kyrpides N."/>
            <person name="Mavromatis K."/>
            <person name="Markowitz V."/>
            <person name="Palaniappan K."/>
            <person name="Ivanova N."/>
            <person name="Schaumberg A."/>
            <person name="Pati A."/>
            <person name="Liolios K."/>
            <person name="Nordberg H.P."/>
            <person name="Cantor M.N."/>
            <person name="Hua S.X."/>
            <person name="Woyke T."/>
        </authorList>
    </citation>
    <scope>NUCLEOTIDE SEQUENCE [LARGE SCALE GENOMIC DNA]</scope>
    <source>
        <strain evidence="1 2">DSM 14336</strain>
    </source>
</reference>
<name>V9VZD1_9RHOB</name>
<dbReference type="Pfam" id="PF12686">
    <property type="entry name" value="DUF3800"/>
    <property type="match status" value="1"/>
</dbReference>
<protein>
    <submittedName>
        <fullName evidence="1">Uncharacterized protein</fullName>
    </submittedName>
</protein>
<dbReference type="EMBL" id="CP006773">
    <property type="protein sequence ID" value="AHD03278.1"/>
    <property type="molecule type" value="Genomic_DNA"/>
</dbReference>
<evidence type="ECO:0000313" key="1">
    <source>
        <dbReference type="EMBL" id="AHD03278.1"/>
    </source>
</evidence>
<accession>V9VZD1</accession>
<evidence type="ECO:0000313" key="2">
    <source>
        <dbReference type="Proteomes" id="UP000018780"/>
    </source>
</evidence>
<gene>
    <name evidence="1" type="ORF">METH_18215</name>
</gene>
<dbReference type="InterPro" id="IPR024524">
    <property type="entry name" value="DUF3800"/>
</dbReference>
<sequence length="327" mass="36957">MPELKASKLMKSNQGRRLISHIVEKIDGKFAINAHDKLLALCGWVFEYIFEPVYQHDPRIFYQKNFHRFIAMFCYLWFQDENSNAKDALVQFQAFMRSKDIGDAPFLFEFKGGAISGKPHPFELIQRFATGHKETISRDIANIKKHTTDNGTWTLDLSASGLWSHLNYWGRQKMPLTVICDDSKPLRAIERDLDDVGRNAAIERARVLLGAQGLGWDFAKPLEFVDSRAHPSVQIADILASTTVFVYSSGLPKGLEATGEIMDRGMLQDSIFPDYDLVKLESDNAKIDYAVLYELAATAEGRGTGVSIEEYYQIVEKGVSSGELKFE</sequence>
<dbReference type="Proteomes" id="UP000018780">
    <property type="component" value="Chromosome"/>
</dbReference>
<dbReference type="KEGG" id="lmd:METH_18215"/>
<proteinExistence type="predicted"/>
<dbReference type="HOGENOM" id="CLU_062619_0_0_5"/>
<dbReference type="AlphaFoldDB" id="V9VZD1"/>